<dbReference type="EMBL" id="UGPN01000002">
    <property type="protein sequence ID" value="STY61444.1"/>
    <property type="molecule type" value="Genomic_DNA"/>
</dbReference>
<dbReference type="GeneID" id="67368857"/>
<gene>
    <name evidence="3" type="ORF">FEA53_13865</name>
    <name evidence="2" type="ORF">FEB89_13780</name>
    <name evidence="1" type="ORF">NCTC10638_02659</name>
</gene>
<evidence type="ECO:0000313" key="2">
    <source>
        <dbReference type="EMBL" id="TRB33342.1"/>
    </source>
</evidence>
<dbReference type="EMBL" id="VAJI01000081">
    <property type="protein sequence ID" value="TRB33342.1"/>
    <property type="molecule type" value="Genomic_DNA"/>
</dbReference>
<dbReference type="OrthoDB" id="6636899at2"/>
<keyword evidence="6" id="KW-1185">Reference proteome</keyword>
<evidence type="ECO:0000313" key="5">
    <source>
        <dbReference type="Proteomes" id="UP000315164"/>
    </source>
</evidence>
<evidence type="ECO:0000313" key="4">
    <source>
        <dbReference type="Proteomes" id="UP000254802"/>
    </source>
</evidence>
<protein>
    <submittedName>
        <fullName evidence="3">Uncharacterized protein</fullName>
    </submittedName>
</protein>
<reference evidence="5 6" key="2">
    <citation type="journal article" date="2019" name="Vet. Microbiol.">
        <title>Genetic characterization of susceptible and multi-drug resistant Mannheimia haemolytica isolated from high-risk stocker calves prior to and after antimicrobial metaphylaxis.</title>
        <authorList>
            <person name="Snyder E.R."/>
            <person name="Alvarez-Narvaez S."/>
            <person name="Credille B.C."/>
        </authorList>
    </citation>
    <scope>NUCLEOTIDE SEQUENCE [LARGE SCALE GENOMIC DNA]</scope>
    <source>
        <strain evidence="3 5">UGA-R5-128-1</strain>
        <strain evidence="2 6">UGA-R7-163-1</strain>
    </source>
</reference>
<dbReference type="EMBL" id="VAJB01000082">
    <property type="protein sequence ID" value="TRB70920.1"/>
    <property type="molecule type" value="Genomic_DNA"/>
</dbReference>
<dbReference type="Proteomes" id="UP000315164">
    <property type="component" value="Unassembled WGS sequence"/>
</dbReference>
<dbReference type="AlphaFoldDB" id="A0A248ZZ87"/>
<name>A0A248ZZ87_MANHA</name>
<dbReference type="Proteomes" id="UP000318394">
    <property type="component" value="Unassembled WGS sequence"/>
</dbReference>
<dbReference type="Proteomes" id="UP000254802">
    <property type="component" value="Unassembled WGS sequence"/>
</dbReference>
<reference evidence="1 4" key="1">
    <citation type="submission" date="2018-06" db="EMBL/GenBank/DDBJ databases">
        <authorList>
            <consortium name="Pathogen Informatics"/>
            <person name="Doyle S."/>
        </authorList>
    </citation>
    <scope>NUCLEOTIDE SEQUENCE [LARGE SCALE GENOMIC DNA]</scope>
    <source>
        <strain evidence="1 4">NCTC10638</strain>
    </source>
</reference>
<evidence type="ECO:0000313" key="1">
    <source>
        <dbReference type="EMBL" id="STY61444.1"/>
    </source>
</evidence>
<dbReference type="RefSeq" id="WP_006249172.1">
    <property type="nucleotide sequence ID" value="NZ_CP011098.1"/>
</dbReference>
<sequence length="172" mass="19474">MTTQVTPQIMRIIGQIVAATYGDDVPTNVQTIILRYPIRGIGFISSRRELSINNGEIARLMDKIPGDLEDPKDGMPFDCQGAFWLGYYQYCKLSNDVKNYTSKELSIIGESLYGTQWQSNLARDLRLSDARRVREWVAGERKIPFGVWADLTELVKAKKANLSSILKKLTID</sequence>
<proteinExistence type="predicted"/>
<evidence type="ECO:0000313" key="3">
    <source>
        <dbReference type="EMBL" id="TRB70920.1"/>
    </source>
</evidence>
<accession>A0A248ZZ87</accession>
<evidence type="ECO:0000313" key="6">
    <source>
        <dbReference type="Proteomes" id="UP000318394"/>
    </source>
</evidence>
<organism evidence="3 5">
    <name type="scientific">Mannheimia haemolytica</name>
    <name type="common">Pasteurella haemolytica</name>
    <dbReference type="NCBI Taxonomy" id="75985"/>
    <lineage>
        <taxon>Bacteria</taxon>
        <taxon>Pseudomonadati</taxon>
        <taxon>Pseudomonadota</taxon>
        <taxon>Gammaproteobacteria</taxon>
        <taxon>Pasteurellales</taxon>
        <taxon>Pasteurellaceae</taxon>
        <taxon>Mannheimia</taxon>
    </lineage>
</organism>